<dbReference type="GO" id="GO:0036307">
    <property type="term" value="F:23S rRNA (adenine(2030)-N(6))-methyltransferase activity"/>
    <property type="evidence" value="ECO:0007669"/>
    <property type="project" value="UniProtKB-UniRule"/>
</dbReference>
<keyword evidence="1" id="KW-0808">Transferase</keyword>
<evidence type="ECO:0000313" key="3">
    <source>
        <dbReference type="Proteomes" id="UP000708298"/>
    </source>
</evidence>
<feature type="site" description="Interaction with substrate rRNA" evidence="1">
    <location>
        <position position="3"/>
    </location>
</feature>
<feature type="binding site" evidence="1">
    <location>
        <position position="162"/>
    </location>
    <ligand>
        <name>S-adenosyl-L-methionine</name>
        <dbReference type="ChEBI" id="CHEBI:59789"/>
    </ligand>
</feature>
<keyword evidence="1" id="KW-0694">RNA-binding</keyword>
<feature type="binding site" evidence="1">
    <location>
        <begin position="141"/>
        <end position="142"/>
    </location>
    <ligand>
        <name>S-adenosyl-L-methionine</name>
        <dbReference type="ChEBI" id="CHEBI:59789"/>
    </ligand>
</feature>
<feature type="active site" description="Proton acceptor" evidence="1">
    <location>
        <position position="162"/>
    </location>
</feature>
<protein>
    <recommendedName>
        <fullName evidence="1">Ribosomal RNA large subunit methyltransferase J</fullName>
        <ecNumber evidence="1">2.1.1.266</ecNumber>
    </recommendedName>
    <alternativeName>
        <fullName evidence="1">23S rRNA (adenine(2030)-N6)-methyltransferase</fullName>
    </alternativeName>
    <alternativeName>
        <fullName evidence="1">23S rRNA m6A2030 methyltransferase</fullName>
    </alternativeName>
</protein>
<keyword evidence="1" id="KW-0489">Methyltransferase</keyword>
<dbReference type="InterPro" id="IPR007473">
    <property type="entry name" value="RlmJ"/>
</dbReference>
<sequence>MNYRHAFHAGNFADCMKHVLFLWLLRALGRKEAGFLTLDTHAGIGHYDLSGPEATRTGEWQTGIGRLRDARGRRGVKLPDGIIDYLDMVDRLGLYPGSPALVEAVLRPQDRLIACELHPEDQAMLRRHFRANPQVAVHLRDGYEAIRAFLPPKERRGLVLIDPPYEKTDEFAALTQALREGYERFPGGVFAAWYPIKHRGPVRAFHTALAEAGIRDVVAAEVLLREPVDVDRLNGSGLLIVNPPWLFMTTAPSILQSLADILGDGEPGAGYRLTRVAGE</sequence>
<feature type="binding site" evidence="1">
    <location>
        <position position="18"/>
    </location>
    <ligand>
        <name>S-adenosyl-L-methionine</name>
        <dbReference type="ChEBI" id="CHEBI:59789"/>
    </ligand>
</feature>
<feature type="binding site" evidence="1">
    <location>
        <position position="41"/>
    </location>
    <ligand>
        <name>S-adenosyl-L-methionine</name>
        <dbReference type="ChEBI" id="CHEBI:59789"/>
    </ligand>
</feature>
<dbReference type="GO" id="GO:0005829">
    <property type="term" value="C:cytosol"/>
    <property type="evidence" value="ECO:0007669"/>
    <property type="project" value="TreeGrafter"/>
</dbReference>
<dbReference type="Gene3D" id="3.40.50.150">
    <property type="entry name" value="Vaccinia Virus protein VP39"/>
    <property type="match status" value="1"/>
</dbReference>
<comment type="caution">
    <text evidence="2">The sequence shown here is derived from an EMBL/GenBank/DDBJ whole genome shotgun (WGS) entry which is preliminary data.</text>
</comment>
<comment type="similarity">
    <text evidence="1">Belongs to the RlmJ family.</text>
</comment>
<dbReference type="RefSeq" id="WP_227319339.1">
    <property type="nucleotide sequence ID" value="NZ_JAESVB010000001.1"/>
</dbReference>
<keyword evidence="1" id="KW-0949">S-adenosyl-L-methionine</keyword>
<feature type="binding site" evidence="1">
    <location>
        <position position="116"/>
    </location>
    <ligand>
        <name>S-adenosyl-L-methionine</name>
        <dbReference type="ChEBI" id="CHEBI:59789"/>
    </ligand>
</feature>
<comment type="subunit">
    <text evidence="1">Monomer.</text>
</comment>
<reference evidence="2" key="2">
    <citation type="submission" date="2021-01" db="EMBL/GenBank/DDBJ databases">
        <authorList>
            <person name="Mieszkin S."/>
            <person name="Pouder E."/>
            <person name="Alain K."/>
        </authorList>
    </citation>
    <scope>NUCLEOTIDE SEQUENCE</scope>
    <source>
        <strain evidence="2">HW T2.11</strain>
    </source>
</reference>
<dbReference type="GO" id="GO:0003723">
    <property type="term" value="F:RNA binding"/>
    <property type="evidence" value="ECO:0007669"/>
    <property type="project" value="UniProtKB-UniRule"/>
</dbReference>
<dbReference type="EC" id="2.1.1.266" evidence="1"/>
<name>A0A963YN91_9PROT</name>
<dbReference type="SUPFAM" id="SSF53335">
    <property type="entry name" value="S-adenosyl-L-methionine-dependent methyltransferases"/>
    <property type="match status" value="1"/>
</dbReference>
<comment type="function">
    <text evidence="1">Specifically methylates the adenine in position 2030 of 23S rRNA.</text>
</comment>
<dbReference type="HAMAP" id="MF_00934">
    <property type="entry name" value="23SrRNA_methyltr_J"/>
    <property type="match status" value="1"/>
</dbReference>
<dbReference type="Proteomes" id="UP000708298">
    <property type="component" value="Unassembled WGS sequence"/>
</dbReference>
<evidence type="ECO:0000256" key="1">
    <source>
        <dbReference type="HAMAP-Rule" id="MF_00934"/>
    </source>
</evidence>
<dbReference type="InterPro" id="IPR029063">
    <property type="entry name" value="SAM-dependent_MTases_sf"/>
</dbReference>
<proteinExistence type="inferred from homology"/>
<feature type="binding site" evidence="1">
    <location>
        <position position="98"/>
    </location>
    <ligand>
        <name>S-adenosyl-L-methionine</name>
        <dbReference type="ChEBI" id="CHEBI:59789"/>
    </ligand>
</feature>
<comment type="catalytic activity">
    <reaction evidence="1">
        <text>adenosine(2030) in 23S rRNA + S-adenosyl-L-methionine = N(6)-methyladenosine(2030) in 23S rRNA + S-adenosyl-L-homocysteine + H(+)</text>
        <dbReference type="Rhea" id="RHEA:43736"/>
        <dbReference type="Rhea" id="RHEA-COMP:10668"/>
        <dbReference type="Rhea" id="RHEA-COMP:10669"/>
        <dbReference type="ChEBI" id="CHEBI:15378"/>
        <dbReference type="ChEBI" id="CHEBI:57856"/>
        <dbReference type="ChEBI" id="CHEBI:59789"/>
        <dbReference type="ChEBI" id="CHEBI:74411"/>
        <dbReference type="ChEBI" id="CHEBI:74449"/>
        <dbReference type="EC" id="2.1.1.266"/>
    </reaction>
</comment>
<organism evidence="2 3">
    <name type="scientific">Acidisoma silvae</name>
    <dbReference type="NCBI Taxonomy" id="2802396"/>
    <lineage>
        <taxon>Bacteria</taxon>
        <taxon>Pseudomonadati</taxon>
        <taxon>Pseudomonadota</taxon>
        <taxon>Alphaproteobacteria</taxon>
        <taxon>Acetobacterales</taxon>
        <taxon>Acidocellaceae</taxon>
        <taxon>Acidisoma</taxon>
    </lineage>
</organism>
<gene>
    <name evidence="1" type="primary">rlmJ</name>
    <name evidence="2" type="ORF">ASILVAE211_00545</name>
</gene>
<dbReference type="GO" id="GO:0070475">
    <property type="term" value="P:rRNA base methylation"/>
    <property type="evidence" value="ECO:0007669"/>
    <property type="project" value="UniProtKB-UniRule"/>
</dbReference>
<keyword evidence="1" id="KW-0698">rRNA processing</keyword>
<dbReference type="PANTHER" id="PTHR37426">
    <property type="entry name" value="RIBOSOMAL RNA LARGE SUBUNIT METHYLTRANSFERASE J"/>
    <property type="match status" value="1"/>
</dbReference>
<dbReference type="AlphaFoldDB" id="A0A963YN91"/>
<evidence type="ECO:0000313" key="2">
    <source>
        <dbReference type="EMBL" id="MCB8873651.1"/>
    </source>
</evidence>
<dbReference type="Pfam" id="PF04378">
    <property type="entry name" value="RsmJ"/>
    <property type="match status" value="1"/>
</dbReference>
<keyword evidence="3" id="KW-1185">Reference proteome</keyword>
<accession>A0A963YN91</accession>
<reference evidence="2" key="1">
    <citation type="journal article" date="2021" name="Microorganisms">
        <title>Acidisoma silvae sp. nov. and Acidisomacellulosilytica sp. nov., Two Acidophilic Bacteria Isolated from Decaying Wood, Hydrolyzing Cellulose and Producing Poly-3-hydroxybutyrate.</title>
        <authorList>
            <person name="Mieszkin S."/>
            <person name="Pouder E."/>
            <person name="Uroz S."/>
            <person name="Simon-Colin C."/>
            <person name="Alain K."/>
        </authorList>
    </citation>
    <scope>NUCLEOTIDE SEQUENCE</scope>
    <source>
        <strain evidence="2">HW T2.11</strain>
    </source>
</reference>
<dbReference type="PANTHER" id="PTHR37426:SF1">
    <property type="entry name" value="RIBOSOMAL RNA LARGE SUBUNIT METHYLTRANSFERASE J"/>
    <property type="match status" value="1"/>
</dbReference>
<dbReference type="EMBL" id="JAESVB010000001">
    <property type="protein sequence ID" value="MCB8873651.1"/>
    <property type="molecule type" value="Genomic_DNA"/>
</dbReference>